<evidence type="ECO:0000256" key="3">
    <source>
        <dbReference type="ARBA" id="ARBA00023125"/>
    </source>
</evidence>
<dbReference type="InterPro" id="IPR036271">
    <property type="entry name" value="Tet_transcr_reg_TetR-rel_C_sf"/>
</dbReference>
<dbReference type="SUPFAM" id="SSF46689">
    <property type="entry name" value="Homeodomain-like"/>
    <property type="match status" value="1"/>
</dbReference>
<dbReference type="Pfam" id="PF13977">
    <property type="entry name" value="TetR_C_6"/>
    <property type="match status" value="1"/>
</dbReference>
<dbReference type="AlphaFoldDB" id="A0A554MXE9"/>
<dbReference type="GO" id="GO:0000976">
    <property type="term" value="F:transcription cis-regulatory region binding"/>
    <property type="evidence" value="ECO:0007669"/>
    <property type="project" value="TreeGrafter"/>
</dbReference>
<gene>
    <name evidence="8" type="ORF">DP107_14155</name>
</gene>
<dbReference type="InterPro" id="IPR001647">
    <property type="entry name" value="HTH_TetR"/>
</dbReference>
<evidence type="ECO:0000256" key="6">
    <source>
        <dbReference type="SAM" id="MobiDB-lite"/>
    </source>
</evidence>
<dbReference type="SUPFAM" id="SSF48498">
    <property type="entry name" value="Tetracyclin repressor-like, C-terminal domain"/>
    <property type="match status" value="1"/>
</dbReference>
<comment type="caution">
    <text evidence="8">The sequence shown here is derived from an EMBL/GenBank/DDBJ whole genome shotgun (WGS) entry which is preliminary data.</text>
</comment>
<proteinExistence type="predicted"/>
<reference evidence="8 9" key="1">
    <citation type="submission" date="2018-06" db="EMBL/GenBank/DDBJ databases">
        <title>Natronomonas sp. F16-60 a new haloarchaeon isolated from a solar saltern of Isla Cristina, Huelva, Spain.</title>
        <authorList>
            <person name="Duran-Viseras A."/>
            <person name="Sanchez-Porro C."/>
            <person name="Ventosa A."/>
        </authorList>
    </citation>
    <scope>NUCLEOTIDE SEQUENCE [LARGE SCALE GENOMIC DNA]</scope>
    <source>
        <strain evidence="8 9">F16-60</strain>
    </source>
</reference>
<evidence type="ECO:0000256" key="1">
    <source>
        <dbReference type="ARBA" id="ARBA00022491"/>
    </source>
</evidence>
<keyword evidence="9" id="KW-1185">Reference proteome</keyword>
<dbReference type="EMBL" id="QMDX01000010">
    <property type="protein sequence ID" value="TSD09793.1"/>
    <property type="molecule type" value="Genomic_DNA"/>
</dbReference>
<accession>A0A554MXE9</accession>
<dbReference type="InParanoid" id="A0A554MXE9"/>
<feature type="compositionally biased region" description="Basic and acidic residues" evidence="6">
    <location>
        <begin position="18"/>
        <end position="27"/>
    </location>
</feature>
<evidence type="ECO:0000256" key="5">
    <source>
        <dbReference type="PROSITE-ProRule" id="PRU00335"/>
    </source>
</evidence>
<evidence type="ECO:0000256" key="4">
    <source>
        <dbReference type="ARBA" id="ARBA00023163"/>
    </source>
</evidence>
<keyword evidence="3 5" id="KW-0238">DNA-binding</keyword>
<evidence type="ECO:0000259" key="7">
    <source>
        <dbReference type="PROSITE" id="PS50977"/>
    </source>
</evidence>
<keyword evidence="2" id="KW-0805">Transcription regulation</keyword>
<sequence length="210" mass="23829">MSTQDSDMTGQTAEDGEADRPTEEGTRAEIMDATYEALRKHGYAELTIQTIADEFPKSKSLLYYHYDAKDDLLVDFVDWLVEEFAAEVGADPADGAEERLRSAFEMLVPVEPTETEDDVRLSLLELRMRAPRDERFARRFEALDERVQKEFAAAVRAGIARDRFRDADPEFVAETLYSLATGTTVRRLTTDRDSATAHRALDDVIERLRA</sequence>
<keyword evidence="1" id="KW-0678">Repressor</keyword>
<protein>
    <submittedName>
        <fullName evidence="8">TetR/AcrR family transcriptional regulator</fullName>
    </submittedName>
</protein>
<dbReference type="PROSITE" id="PS50977">
    <property type="entry name" value="HTH_TETR_2"/>
    <property type="match status" value="1"/>
</dbReference>
<dbReference type="Pfam" id="PF00440">
    <property type="entry name" value="TetR_N"/>
    <property type="match status" value="1"/>
</dbReference>
<evidence type="ECO:0000256" key="2">
    <source>
        <dbReference type="ARBA" id="ARBA00023015"/>
    </source>
</evidence>
<dbReference type="PANTHER" id="PTHR30055">
    <property type="entry name" value="HTH-TYPE TRANSCRIPTIONAL REGULATOR RUTR"/>
    <property type="match status" value="1"/>
</dbReference>
<dbReference type="Proteomes" id="UP000319894">
    <property type="component" value="Unassembled WGS sequence"/>
</dbReference>
<dbReference type="InterPro" id="IPR039538">
    <property type="entry name" value="BetI_C"/>
</dbReference>
<feature type="region of interest" description="Disordered" evidence="6">
    <location>
        <begin position="1"/>
        <end position="27"/>
    </location>
</feature>
<dbReference type="InterPro" id="IPR050109">
    <property type="entry name" value="HTH-type_TetR-like_transc_reg"/>
</dbReference>
<dbReference type="PANTHER" id="PTHR30055:SF234">
    <property type="entry name" value="HTH-TYPE TRANSCRIPTIONAL REGULATOR BETI"/>
    <property type="match status" value="1"/>
</dbReference>
<dbReference type="GO" id="GO:0003700">
    <property type="term" value="F:DNA-binding transcription factor activity"/>
    <property type="evidence" value="ECO:0007669"/>
    <property type="project" value="TreeGrafter"/>
</dbReference>
<dbReference type="Gene3D" id="1.10.357.10">
    <property type="entry name" value="Tetracycline Repressor, domain 2"/>
    <property type="match status" value="1"/>
</dbReference>
<feature type="DNA-binding region" description="H-T-H motif" evidence="5">
    <location>
        <begin position="47"/>
        <end position="66"/>
    </location>
</feature>
<feature type="domain" description="HTH tetR-type" evidence="7">
    <location>
        <begin position="24"/>
        <end position="84"/>
    </location>
</feature>
<dbReference type="InterPro" id="IPR009057">
    <property type="entry name" value="Homeodomain-like_sf"/>
</dbReference>
<name>A0A554MXE9_9EURY</name>
<feature type="compositionally biased region" description="Polar residues" evidence="6">
    <location>
        <begin position="1"/>
        <end position="12"/>
    </location>
</feature>
<organism evidence="8 9">
    <name type="scientific">Haloglomus irregulare</name>
    <dbReference type="NCBI Taxonomy" id="2234134"/>
    <lineage>
        <taxon>Archaea</taxon>
        <taxon>Methanobacteriati</taxon>
        <taxon>Methanobacteriota</taxon>
        <taxon>Stenosarchaea group</taxon>
        <taxon>Halobacteria</taxon>
        <taxon>Halobacteriales</taxon>
        <taxon>Natronomonadaceae</taxon>
        <taxon>Haloglomus</taxon>
    </lineage>
</organism>
<evidence type="ECO:0000313" key="8">
    <source>
        <dbReference type="EMBL" id="TSD09793.1"/>
    </source>
</evidence>
<evidence type="ECO:0000313" key="9">
    <source>
        <dbReference type="Proteomes" id="UP000319894"/>
    </source>
</evidence>
<dbReference type="PRINTS" id="PR00455">
    <property type="entry name" value="HTHTETR"/>
</dbReference>
<keyword evidence="4" id="KW-0804">Transcription</keyword>